<name>A0AA39L9M2_SARSR</name>
<proteinExistence type="predicted"/>
<gene>
    <name evidence="2" type="ORF">NLU13_2606</name>
</gene>
<comment type="caution">
    <text evidence="2">The sequence shown here is derived from an EMBL/GenBank/DDBJ whole genome shotgun (WGS) entry which is preliminary data.</text>
</comment>
<feature type="compositionally biased region" description="Polar residues" evidence="1">
    <location>
        <begin position="511"/>
        <end position="520"/>
    </location>
</feature>
<evidence type="ECO:0000313" key="2">
    <source>
        <dbReference type="EMBL" id="KAK0389030.1"/>
    </source>
</evidence>
<keyword evidence="3" id="KW-1185">Reference proteome</keyword>
<protein>
    <submittedName>
        <fullName evidence="2">Uncharacterized protein</fullName>
    </submittedName>
</protein>
<dbReference type="Proteomes" id="UP001175261">
    <property type="component" value="Unassembled WGS sequence"/>
</dbReference>
<accession>A0AA39L9M2</accession>
<organism evidence="2 3">
    <name type="scientific">Sarocladium strictum</name>
    <name type="common">Black bundle disease fungus</name>
    <name type="synonym">Acremonium strictum</name>
    <dbReference type="NCBI Taxonomy" id="5046"/>
    <lineage>
        <taxon>Eukaryota</taxon>
        <taxon>Fungi</taxon>
        <taxon>Dikarya</taxon>
        <taxon>Ascomycota</taxon>
        <taxon>Pezizomycotina</taxon>
        <taxon>Sordariomycetes</taxon>
        <taxon>Hypocreomycetidae</taxon>
        <taxon>Hypocreales</taxon>
        <taxon>Sarocladiaceae</taxon>
        <taxon>Sarocladium</taxon>
    </lineage>
</organism>
<dbReference type="EMBL" id="JAPDFR010000002">
    <property type="protein sequence ID" value="KAK0389030.1"/>
    <property type="molecule type" value="Genomic_DNA"/>
</dbReference>
<feature type="region of interest" description="Disordered" evidence="1">
    <location>
        <begin position="481"/>
        <end position="573"/>
    </location>
</feature>
<reference evidence="2" key="1">
    <citation type="submission" date="2022-10" db="EMBL/GenBank/DDBJ databases">
        <title>Determination and structural analysis of whole genome sequence of Sarocladium strictum F4-1.</title>
        <authorList>
            <person name="Hu L."/>
            <person name="Jiang Y."/>
        </authorList>
    </citation>
    <scope>NUCLEOTIDE SEQUENCE</scope>
    <source>
        <strain evidence="2">F4-1</strain>
    </source>
</reference>
<dbReference type="AlphaFoldDB" id="A0AA39L9M2"/>
<evidence type="ECO:0000313" key="3">
    <source>
        <dbReference type="Proteomes" id="UP001175261"/>
    </source>
</evidence>
<feature type="compositionally biased region" description="Low complexity" evidence="1">
    <location>
        <begin position="496"/>
        <end position="510"/>
    </location>
</feature>
<evidence type="ECO:0000256" key="1">
    <source>
        <dbReference type="SAM" id="MobiDB-lite"/>
    </source>
</evidence>
<feature type="compositionally biased region" description="Basic and acidic residues" evidence="1">
    <location>
        <begin position="539"/>
        <end position="557"/>
    </location>
</feature>
<feature type="compositionally biased region" description="Basic and acidic residues" evidence="1">
    <location>
        <begin position="564"/>
        <end position="573"/>
    </location>
</feature>
<sequence length="573" mass="65162">MVCRRRSLSALRLRDTNSSAPWLHIVYLQQSITTSLSAYHSSADVEEVRKFTEASCWEHDVAHGFLRLLTTRSLTNTHQLDICTTDNHESLATVSQSYYSNLGSSMSRGNERERCQAKGCRRDAVEYKLRNQKKLRSRYCLSHTCRVGWGCKEEAKSRSLYCKNHKTCAESGCHNEGQDLHLCASEWYCREHECPIPSCHLPAKPRHHHPFNVPVPPAISVIKTCDAPECPGQPVGGSNFCDNHKCTIEDCPEAREYPDGRCAGHKPCEAQGCPGFGRWNELKQRPERFCWGHEECTMLTCRASVPAGLLHCDFHRCKLDGCRAEKYVWETMSDYCRVHTCGTKDCTTPIQGRDYLPPNVTSVWFRHCQRHTCSRLECVKEAAVEFGLCEEHACSAEDCPNNVYEPHKYCEKHECRSENCTELSSPAANIPYCLDKHACRWQNDAKPCERPRDIHGEFRVLCAFHALRQAEILGAERERIRQQQQRDAEEQEAAEAAEAAAEAAAQAAAASTSRDQTPSHQDGGRYGESSPRGGTPTRHWQDHEMRYGRGVHDDRFYEGAFRPLSKDGTRRHW</sequence>